<gene>
    <name evidence="3" type="ORF">CW354_15935</name>
</gene>
<dbReference type="OrthoDB" id="149172at2"/>
<protein>
    <submittedName>
        <fullName evidence="3">Amidohydrolase</fullName>
    </submittedName>
</protein>
<dbReference type="SUPFAM" id="SSF51556">
    <property type="entry name" value="Metallo-dependent hydrolases"/>
    <property type="match status" value="1"/>
</dbReference>
<dbReference type="PANTHER" id="PTHR21240">
    <property type="entry name" value="2-AMINO-3-CARBOXYLMUCONATE-6-SEMIALDEHYDE DECARBOXYLASE"/>
    <property type="match status" value="1"/>
</dbReference>
<evidence type="ECO:0000313" key="3">
    <source>
        <dbReference type="EMBL" id="PQA86950.1"/>
    </source>
</evidence>
<keyword evidence="4" id="KW-1185">Reference proteome</keyword>
<sequence>MTHELKTGGDRGYLRIATEEAFATQEQVDAYLRMVRDGTADKGMVSLWGFYATSPSERATQIMDCLLDLDDKRLADMDKTGIDIAILSLTSPGVQPLPAEEAKGIVSRANDYLAEAVARHPTRYAGMTSIAPQDPEWSAKEIHRGAELGFKGVMVNSHTQGRYLDEPEFDPIFRALAETGQPLYIHPQTPPDSMIDPMLEAGLDGAVFGFGVETGLHLLRLITIGIFDRYPDLQIIVGHMGEALPYWLYRLDYMHQAGVRSKRYERMKPLKKTIADYMRSNVYVTTSGMAWEPAIKFCQNVVGEDRVMYAMDYPYEYVADEVRTHDLLDISPAAKKKLMQTNAERVFNLTKK</sequence>
<dbReference type="GO" id="GO:0016787">
    <property type="term" value="F:hydrolase activity"/>
    <property type="evidence" value="ECO:0007669"/>
    <property type="project" value="UniProtKB-KW"/>
</dbReference>
<proteinExistence type="predicted"/>
<dbReference type="GO" id="GO:0005829">
    <property type="term" value="C:cytosol"/>
    <property type="evidence" value="ECO:0007669"/>
    <property type="project" value="TreeGrafter"/>
</dbReference>
<name>A0A2S7K363_9PROT</name>
<dbReference type="InterPro" id="IPR006680">
    <property type="entry name" value="Amidohydro-rel"/>
</dbReference>
<evidence type="ECO:0000259" key="2">
    <source>
        <dbReference type="Pfam" id="PF04909"/>
    </source>
</evidence>
<dbReference type="Proteomes" id="UP000239504">
    <property type="component" value="Unassembled WGS sequence"/>
</dbReference>
<dbReference type="Pfam" id="PF04909">
    <property type="entry name" value="Amidohydro_2"/>
    <property type="match status" value="1"/>
</dbReference>
<dbReference type="PANTHER" id="PTHR21240:SF30">
    <property type="entry name" value="AMIDOHYDROLASE-RELATED DOMAIN-CONTAINING PROTEIN-RELATED"/>
    <property type="match status" value="1"/>
</dbReference>
<dbReference type="GO" id="GO:0016831">
    <property type="term" value="F:carboxy-lyase activity"/>
    <property type="evidence" value="ECO:0007669"/>
    <property type="project" value="InterPro"/>
</dbReference>
<dbReference type="RefSeq" id="WP_104831067.1">
    <property type="nucleotide sequence ID" value="NZ_PJCH01000011.1"/>
</dbReference>
<dbReference type="Gene3D" id="3.20.20.140">
    <property type="entry name" value="Metal-dependent hydrolases"/>
    <property type="match status" value="1"/>
</dbReference>
<dbReference type="InterPro" id="IPR032466">
    <property type="entry name" value="Metal_Hydrolase"/>
</dbReference>
<comment type="caution">
    <text evidence="3">The sequence shown here is derived from an EMBL/GenBank/DDBJ whole genome shotgun (WGS) entry which is preliminary data.</text>
</comment>
<dbReference type="GO" id="GO:0019748">
    <property type="term" value="P:secondary metabolic process"/>
    <property type="evidence" value="ECO:0007669"/>
    <property type="project" value="TreeGrafter"/>
</dbReference>
<dbReference type="InterPro" id="IPR032465">
    <property type="entry name" value="ACMSD"/>
</dbReference>
<accession>A0A2S7K363</accession>
<reference evidence="3 4" key="1">
    <citation type="submission" date="2017-12" db="EMBL/GenBank/DDBJ databases">
        <authorList>
            <person name="Hurst M.R.H."/>
        </authorList>
    </citation>
    <scope>NUCLEOTIDE SEQUENCE [LARGE SCALE GENOMIC DNA]</scope>
    <source>
        <strain evidence="3 4">SY-3-19</strain>
    </source>
</reference>
<evidence type="ECO:0000256" key="1">
    <source>
        <dbReference type="ARBA" id="ARBA00023239"/>
    </source>
</evidence>
<feature type="domain" description="Amidohydrolase-related" evidence="2">
    <location>
        <begin position="76"/>
        <end position="349"/>
    </location>
</feature>
<keyword evidence="1" id="KW-0456">Lyase</keyword>
<keyword evidence="3" id="KW-0378">Hydrolase</keyword>
<dbReference type="EMBL" id="PJCH01000011">
    <property type="protein sequence ID" value="PQA86950.1"/>
    <property type="molecule type" value="Genomic_DNA"/>
</dbReference>
<evidence type="ECO:0000313" key="4">
    <source>
        <dbReference type="Proteomes" id="UP000239504"/>
    </source>
</evidence>
<dbReference type="AlphaFoldDB" id="A0A2S7K363"/>
<organism evidence="3 4">
    <name type="scientific">Hyphococcus luteus</name>
    <dbReference type="NCBI Taxonomy" id="2058213"/>
    <lineage>
        <taxon>Bacteria</taxon>
        <taxon>Pseudomonadati</taxon>
        <taxon>Pseudomonadota</taxon>
        <taxon>Alphaproteobacteria</taxon>
        <taxon>Parvularculales</taxon>
        <taxon>Parvularculaceae</taxon>
        <taxon>Hyphococcus</taxon>
    </lineage>
</organism>